<dbReference type="KEGG" id="lft:FG051_01685"/>
<dbReference type="Proteomes" id="UP000310673">
    <property type="component" value="Chromosome"/>
</dbReference>
<dbReference type="RefSeq" id="WP_057813468.1">
    <property type="nucleotide sequence ID" value="NZ_CP040736.1"/>
</dbReference>
<sequence>MAKSGKAKLFRRTSKNLPEQKIIGIFCEGASELQYFKMLQRKYGKSLYRSNNDMVNSQPYTNVQKFIKPIFGRED</sequence>
<dbReference type="EMBL" id="CP040736">
    <property type="protein sequence ID" value="QCX23890.1"/>
    <property type="molecule type" value="Genomic_DNA"/>
</dbReference>
<dbReference type="AlphaFoldDB" id="A0A5B7SZU5"/>
<organism evidence="1 2">
    <name type="scientific">Companilactobacillus futsaii</name>
    <dbReference type="NCBI Taxonomy" id="938155"/>
    <lineage>
        <taxon>Bacteria</taxon>
        <taxon>Bacillati</taxon>
        <taxon>Bacillota</taxon>
        <taxon>Bacilli</taxon>
        <taxon>Lactobacillales</taxon>
        <taxon>Lactobacillaceae</taxon>
        <taxon>Companilactobacillus</taxon>
    </lineage>
</organism>
<evidence type="ECO:0000313" key="2">
    <source>
        <dbReference type="Proteomes" id="UP000310673"/>
    </source>
</evidence>
<gene>
    <name evidence="1" type="ORF">FG051_01685</name>
</gene>
<evidence type="ECO:0008006" key="3">
    <source>
        <dbReference type="Google" id="ProtNLM"/>
    </source>
</evidence>
<reference evidence="1 2" key="1">
    <citation type="submission" date="2019-05" db="EMBL/GenBank/DDBJ databases">
        <title>Genome Sequence of Lactobacillus futsaii Y97, a Potential Probiotic Strain Isolated from the Futsai of Taiwan.</title>
        <authorList>
            <person name="Du X."/>
        </authorList>
    </citation>
    <scope>NUCLEOTIDE SEQUENCE [LARGE SCALE GENOMIC DNA]</scope>
    <source>
        <strain evidence="1 2">Y97</strain>
    </source>
</reference>
<name>A0A5B7SZU5_9LACO</name>
<protein>
    <recommendedName>
        <fullName evidence="3">RloB domain-containing protein</fullName>
    </recommendedName>
</protein>
<evidence type="ECO:0000313" key="1">
    <source>
        <dbReference type="EMBL" id="QCX23890.1"/>
    </source>
</evidence>
<proteinExistence type="predicted"/>
<accession>A0A5B7SZU5</accession>